<reference evidence="1" key="1">
    <citation type="submission" date="2020-08" db="EMBL/GenBank/DDBJ databases">
        <title>Spodoptera exigua strain:BAW_Kor-Di-RS1 Genome sequencing and assembly.</title>
        <authorList>
            <person name="Kim J."/>
            <person name="Nam H.Y."/>
            <person name="Kwon M."/>
            <person name="Choi J.H."/>
            <person name="Cho S.R."/>
            <person name="Kim G.-H."/>
        </authorList>
    </citation>
    <scope>NUCLEOTIDE SEQUENCE</scope>
    <source>
        <strain evidence="1">BAW_Kor-Di-RS1</strain>
        <tissue evidence="1">Whole-body</tissue>
    </source>
</reference>
<name>A0A835GRP5_SPOEX</name>
<proteinExistence type="predicted"/>
<evidence type="ECO:0000313" key="1">
    <source>
        <dbReference type="EMBL" id="KAF9422541.1"/>
    </source>
</evidence>
<accession>A0A835GRP5</accession>
<gene>
    <name evidence="1" type="ORF">HW555_001745</name>
</gene>
<comment type="caution">
    <text evidence="1">The sequence shown here is derived from an EMBL/GenBank/DDBJ whole genome shotgun (WGS) entry which is preliminary data.</text>
</comment>
<dbReference type="EMBL" id="JACKWZ010000015">
    <property type="protein sequence ID" value="KAF9422541.1"/>
    <property type="molecule type" value="Genomic_DNA"/>
</dbReference>
<dbReference type="Proteomes" id="UP000648187">
    <property type="component" value="Unassembled WGS sequence"/>
</dbReference>
<keyword evidence="2" id="KW-1185">Reference proteome</keyword>
<dbReference type="AlphaFoldDB" id="A0A835GRP5"/>
<sequence>MTEQREVLKNCVSSASGAVPAFSSFPMSRYSWVSRVYGAHLVPRESSGVGFLFLANAKALSRGSTARAQGQVDAPL</sequence>
<organism evidence="1 2">
    <name type="scientific">Spodoptera exigua</name>
    <name type="common">Beet armyworm</name>
    <name type="synonym">Noctua fulgens</name>
    <dbReference type="NCBI Taxonomy" id="7107"/>
    <lineage>
        <taxon>Eukaryota</taxon>
        <taxon>Metazoa</taxon>
        <taxon>Ecdysozoa</taxon>
        <taxon>Arthropoda</taxon>
        <taxon>Hexapoda</taxon>
        <taxon>Insecta</taxon>
        <taxon>Pterygota</taxon>
        <taxon>Neoptera</taxon>
        <taxon>Endopterygota</taxon>
        <taxon>Lepidoptera</taxon>
        <taxon>Glossata</taxon>
        <taxon>Ditrysia</taxon>
        <taxon>Noctuoidea</taxon>
        <taxon>Noctuidae</taxon>
        <taxon>Amphipyrinae</taxon>
        <taxon>Spodoptera</taxon>
    </lineage>
</organism>
<evidence type="ECO:0000313" key="2">
    <source>
        <dbReference type="Proteomes" id="UP000648187"/>
    </source>
</evidence>
<protein>
    <submittedName>
        <fullName evidence="1">Uncharacterized protein</fullName>
    </submittedName>
</protein>